<keyword evidence="8" id="KW-1185">Reference proteome</keyword>
<feature type="region of interest" description="Disordered" evidence="5">
    <location>
        <begin position="727"/>
        <end position="756"/>
    </location>
</feature>
<feature type="region of interest" description="Disordered" evidence="5">
    <location>
        <begin position="132"/>
        <end position="186"/>
    </location>
</feature>
<proteinExistence type="predicted"/>
<feature type="domain" description="SWIM-type" evidence="6">
    <location>
        <begin position="654"/>
        <end position="686"/>
    </location>
</feature>
<dbReference type="InterPro" id="IPR018289">
    <property type="entry name" value="MULE_transposase_dom"/>
</dbReference>
<dbReference type="GO" id="GO:0008270">
    <property type="term" value="F:zinc ion binding"/>
    <property type="evidence" value="ECO:0007669"/>
    <property type="project" value="UniProtKB-KW"/>
</dbReference>
<keyword evidence="2 4" id="KW-0863">Zinc-finger</keyword>
<evidence type="ECO:0000313" key="7">
    <source>
        <dbReference type="EMBL" id="KAK9075525.1"/>
    </source>
</evidence>
<dbReference type="InterPro" id="IPR007527">
    <property type="entry name" value="Znf_SWIM"/>
</dbReference>
<dbReference type="EMBL" id="JBCNJP010000007">
    <property type="protein sequence ID" value="KAK9075525.1"/>
    <property type="molecule type" value="Genomic_DNA"/>
</dbReference>
<dbReference type="PANTHER" id="PTHR31973:SF197">
    <property type="entry name" value="SWIM-TYPE DOMAIN-CONTAINING PROTEIN"/>
    <property type="match status" value="1"/>
</dbReference>
<protein>
    <recommendedName>
        <fullName evidence="6">SWIM-type domain-containing protein</fullName>
    </recommendedName>
</protein>
<gene>
    <name evidence="7" type="ORF">SSX86_003849</name>
</gene>
<reference evidence="7 8" key="1">
    <citation type="submission" date="2024-04" db="EMBL/GenBank/DDBJ databases">
        <title>The reference genome of an endangered Asteraceae, Deinandra increscens subsp. villosa, native to the Central Coast of California.</title>
        <authorList>
            <person name="Guilliams M."/>
            <person name="Hasenstab-Lehman K."/>
            <person name="Meyer R."/>
            <person name="Mcevoy S."/>
        </authorList>
    </citation>
    <scope>NUCLEOTIDE SEQUENCE [LARGE SCALE GENOMIC DNA]</scope>
    <source>
        <tissue evidence="7">Leaf</tissue>
    </source>
</reference>
<dbReference type="Pfam" id="PF10551">
    <property type="entry name" value="MULE"/>
    <property type="match status" value="1"/>
</dbReference>
<dbReference type="AlphaFoldDB" id="A0AAP0HAC5"/>
<evidence type="ECO:0000256" key="2">
    <source>
        <dbReference type="ARBA" id="ARBA00022771"/>
    </source>
</evidence>
<evidence type="ECO:0000259" key="6">
    <source>
        <dbReference type="PROSITE" id="PS50966"/>
    </source>
</evidence>
<evidence type="ECO:0000256" key="4">
    <source>
        <dbReference type="PROSITE-ProRule" id="PRU00325"/>
    </source>
</evidence>
<dbReference type="Pfam" id="PF04434">
    <property type="entry name" value="SWIM"/>
    <property type="match status" value="1"/>
</dbReference>
<comment type="caution">
    <text evidence="7">The sequence shown here is derived from an EMBL/GenBank/DDBJ whole genome shotgun (WGS) entry which is preliminary data.</text>
</comment>
<feature type="compositionally biased region" description="Basic and acidic residues" evidence="5">
    <location>
        <begin position="807"/>
        <end position="817"/>
    </location>
</feature>
<keyword evidence="3" id="KW-0862">Zinc</keyword>
<name>A0AAP0HAC5_9ASTR</name>
<dbReference type="Proteomes" id="UP001408789">
    <property type="component" value="Unassembled WGS sequence"/>
</dbReference>
<evidence type="ECO:0000256" key="3">
    <source>
        <dbReference type="ARBA" id="ARBA00022833"/>
    </source>
</evidence>
<sequence>MDDFIPFKICHGGTFDEGQFPTLIYMGRLSYFCYRSDEHIFKHLLADNDVFEMVKNVHVNSNQHLELYIQNGSISCSPTRVCNVLLSEAQSTSPRVKAQPNVRVVNSGSDQLVTPLGHNHLVYSRYESDGVVNSVSESETEAGEDNSVDVQANSECEEYISDNEDDEWENSRASIQKKNEEDVQSKDNLLQLYEDSDGDINTPGESEDDDIRGKKYKIDVPVVNDQTDWKSFKWVAGIRFPTRDAFKESVRAYAVENGRNLIIFISDNSRQGRVGVKCVNGCPFTLYCSFHKGIECYMVKKAKNQHTCHRSMSKNRQLTCRFVATEFLPLFKARPNWPAKDIQDDVKEKYKVIINKWFAYNAKRSAHHMQHGSMKMHYGRLACYLSCLRNANPASTFNLVTAPPADPTSPDTFFRIYICFDVLKKGFMDGNDQMYPPAWAVVEGENNESWHWFMEELRKCVGVNDGGEGWTLVSDQQKGLLNVVCFIWPNAEHRNCARYIYANWHKTFKGADLKEAFWKAARSYNEADYNIAIEALKELSNDGYEAFIKQNPKCFVKCFLDNKTTSDVIVNNMAETFNGYILQSRSKHFIDMLEDIRIAIMKRLARTHQEILVKDFIVYPRIQMKLEKEKSWAYKCEVFPSYVNVFQVWIFDDVTVDLVNRTCTCKQWDLTGIPCKHVCAAVSFKREQVEDYVAKCFTKDFYMKAYEYTIPPLPSQKFWPNIECPLDPPPIKVQPGRPKKNRRRDPHEDPKKSGKLTKHGVVMTCSNYKEKGHNRRKCTKESIGEPVTKRPRGRPKKQWEEVTGPSDRGRGRGRAGEGAEEGAWLFDFVF</sequence>
<dbReference type="InterPro" id="IPR006564">
    <property type="entry name" value="Znf_PMZ"/>
</dbReference>
<feature type="region of interest" description="Disordered" evidence="5">
    <location>
        <begin position="772"/>
        <end position="821"/>
    </location>
</feature>
<accession>A0AAP0HAC5</accession>
<feature type="compositionally biased region" description="Acidic residues" evidence="5">
    <location>
        <begin position="138"/>
        <end position="147"/>
    </location>
</feature>
<organism evidence="7 8">
    <name type="scientific">Deinandra increscens subsp. villosa</name>
    <dbReference type="NCBI Taxonomy" id="3103831"/>
    <lineage>
        <taxon>Eukaryota</taxon>
        <taxon>Viridiplantae</taxon>
        <taxon>Streptophyta</taxon>
        <taxon>Embryophyta</taxon>
        <taxon>Tracheophyta</taxon>
        <taxon>Spermatophyta</taxon>
        <taxon>Magnoliopsida</taxon>
        <taxon>eudicotyledons</taxon>
        <taxon>Gunneridae</taxon>
        <taxon>Pentapetalae</taxon>
        <taxon>asterids</taxon>
        <taxon>campanulids</taxon>
        <taxon>Asterales</taxon>
        <taxon>Asteraceae</taxon>
        <taxon>Asteroideae</taxon>
        <taxon>Heliantheae alliance</taxon>
        <taxon>Madieae</taxon>
        <taxon>Madiinae</taxon>
        <taxon>Deinandra</taxon>
    </lineage>
</organism>
<evidence type="ECO:0000256" key="1">
    <source>
        <dbReference type="ARBA" id="ARBA00022723"/>
    </source>
</evidence>
<dbReference type="PANTHER" id="PTHR31973">
    <property type="entry name" value="POLYPROTEIN, PUTATIVE-RELATED"/>
    <property type="match status" value="1"/>
</dbReference>
<dbReference type="SMART" id="SM00575">
    <property type="entry name" value="ZnF_PMZ"/>
    <property type="match status" value="1"/>
</dbReference>
<dbReference type="PROSITE" id="PS50966">
    <property type="entry name" value="ZF_SWIM"/>
    <property type="match status" value="1"/>
</dbReference>
<feature type="compositionally biased region" description="Acidic residues" evidence="5">
    <location>
        <begin position="155"/>
        <end position="168"/>
    </location>
</feature>
<keyword evidence="1" id="KW-0479">Metal-binding</keyword>
<evidence type="ECO:0000313" key="8">
    <source>
        <dbReference type="Proteomes" id="UP001408789"/>
    </source>
</evidence>
<evidence type="ECO:0000256" key="5">
    <source>
        <dbReference type="SAM" id="MobiDB-lite"/>
    </source>
</evidence>